<keyword evidence="8" id="KW-0289">Folate biosynthesis</keyword>
<evidence type="ECO:0000256" key="7">
    <source>
        <dbReference type="ARBA" id="ARBA00022840"/>
    </source>
</evidence>
<dbReference type="InterPro" id="IPR035907">
    <property type="entry name" value="Hppk_sf"/>
</dbReference>
<dbReference type="SUPFAM" id="SSF55083">
    <property type="entry name" value="6-hydroxymethyl-7,8-dihydropterin pyrophosphokinase, HPPK"/>
    <property type="match status" value="1"/>
</dbReference>
<dbReference type="Pfam" id="PF01288">
    <property type="entry name" value="HPPK"/>
    <property type="match status" value="1"/>
</dbReference>
<evidence type="ECO:0000256" key="5">
    <source>
        <dbReference type="ARBA" id="ARBA00022741"/>
    </source>
</evidence>
<keyword evidence="4" id="KW-0808">Transferase</keyword>
<dbReference type="PANTHER" id="PTHR43071">
    <property type="entry name" value="2-AMINO-4-HYDROXY-6-HYDROXYMETHYLDIHYDROPTERIDINE PYROPHOSPHOKINASE"/>
    <property type="match status" value="1"/>
</dbReference>
<dbReference type="EMBL" id="LT629791">
    <property type="protein sequence ID" value="SDU41219.1"/>
    <property type="molecule type" value="Genomic_DNA"/>
</dbReference>
<keyword evidence="11" id="KW-1185">Reference proteome</keyword>
<keyword evidence="5" id="KW-0547">Nucleotide-binding</keyword>
<comment type="catalytic activity">
    <reaction evidence="1">
        <text>6-hydroxymethyl-7,8-dihydropterin + ATP = (7,8-dihydropterin-6-yl)methyl diphosphate + AMP + H(+)</text>
        <dbReference type="Rhea" id="RHEA:11412"/>
        <dbReference type="ChEBI" id="CHEBI:15378"/>
        <dbReference type="ChEBI" id="CHEBI:30616"/>
        <dbReference type="ChEBI" id="CHEBI:44841"/>
        <dbReference type="ChEBI" id="CHEBI:72950"/>
        <dbReference type="ChEBI" id="CHEBI:456215"/>
        <dbReference type="EC" id="2.7.6.3"/>
    </reaction>
</comment>
<reference evidence="11" key="1">
    <citation type="submission" date="2016-10" db="EMBL/GenBank/DDBJ databases">
        <authorList>
            <person name="Varghese N."/>
            <person name="Submissions S."/>
        </authorList>
    </citation>
    <scope>NUCLEOTIDE SEQUENCE [LARGE SCALE GENOMIC DNA]</scope>
    <source>
        <strain evidence="11">DSM 45079</strain>
    </source>
</reference>
<dbReference type="OrthoDB" id="9808041at2"/>
<evidence type="ECO:0000256" key="2">
    <source>
        <dbReference type="ARBA" id="ARBA00005051"/>
    </source>
</evidence>
<dbReference type="GO" id="GO:0003848">
    <property type="term" value="F:2-amino-4-hydroxy-6-hydroxymethyldihydropteridine diphosphokinase activity"/>
    <property type="evidence" value="ECO:0007669"/>
    <property type="project" value="UniProtKB-EC"/>
</dbReference>
<evidence type="ECO:0000256" key="1">
    <source>
        <dbReference type="ARBA" id="ARBA00000198"/>
    </source>
</evidence>
<evidence type="ECO:0000256" key="6">
    <source>
        <dbReference type="ARBA" id="ARBA00022777"/>
    </source>
</evidence>
<dbReference type="NCBIfam" id="TIGR01498">
    <property type="entry name" value="folK"/>
    <property type="match status" value="1"/>
</dbReference>
<gene>
    <name evidence="10" type="ORF">SAMN04488563_1568</name>
</gene>
<evidence type="ECO:0000256" key="8">
    <source>
        <dbReference type="ARBA" id="ARBA00022909"/>
    </source>
</evidence>
<accession>A0A1H2IAU9</accession>
<dbReference type="GO" id="GO:0005524">
    <property type="term" value="F:ATP binding"/>
    <property type="evidence" value="ECO:0007669"/>
    <property type="project" value="UniProtKB-KW"/>
</dbReference>
<dbReference type="GO" id="GO:0016301">
    <property type="term" value="F:kinase activity"/>
    <property type="evidence" value="ECO:0007669"/>
    <property type="project" value="UniProtKB-KW"/>
</dbReference>
<organism evidence="10 11">
    <name type="scientific">Jiangella alkaliphila</name>
    <dbReference type="NCBI Taxonomy" id="419479"/>
    <lineage>
        <taxon>Bacteria</taxon>
        <taxon>Bacillati</taxon>
        <taxon>Actinomycetota</taxon>
        <taxon>Actinomycetes</taxon>
        <taxon>Jiangellales</taxon>
        <taxon>Jiangellaceae</taxon>
        <taxon>Jiangella</taxon>
    </lineage>
</organism>
<proteinExistence type="predicted"/>
<evidence type="ECO:0000313" key="11">
    <source>
        <dbReference type="Proteomes" id="UP000182977"/>
    </source>
</evidence>
<dbReference type="UniPathway" id="UPA00077">
    <property type="reaction ID" value="UER00155"/>
</dbReference>
<evidence type="ECO:0000313" key="10">
    <source>
        <dbReference type="EMBL" id="SDU41219.1"/>
    </source>
</evidence>
<dbReference type="RefSeq" id="WP_046767915.1">
    <property type="nucleotide sequence ID" value="NZ_KQ061223.1"/>
</dbReference>
<dbReference type="CDD" id="cd00483">
    <property type="entry name" value="HPPK"/>
    <property type="match status" value="1"/>
</dbReference>
<sequence>MTNVPNPNVVDADTLTGDLRPLRRTAFALGSNLGDRLDFLQAAVDTLTDSSEIVPVAVSPVYESEPVDTPDGSPKFLNAVLVVDTTLSPRSLMERAQSTETAYGRTRGEPNAPRTLDIDVLAVGDVTSDDDDLRVPHPRLAERAFVLVPWADVDPEFSVPGMGRVLELSSAVDATGVRRLEESLEIPA</sequence>
<evidence type="ECO:0000259" key="9">
    <source>
        <dbReference type="Pfam" id="PF01288"/>
    </source>
</evidence>
<keyword evidence="6 10" id="KW-0418">Kinase</keyword>
<dbReference type="GO" id="GO:0046656">
    <property type="term" value="P:folic acid biosynthetic process"/>
    <property type="evidence" value="ECO:0007669"/>
    <property type="project" value="UniProtKB-KW"/>
</dbReference>
<comment type="pathway">
    <text evidence="2">Cofactor biosynthesis; tetrahydrofolate biosynthesis; 2-amino-4-hydroxy-6-hydroxymethyl-7,8-dihydropteridine diphosphate from 7,8-dihydroneopterin triphosphate: step 4/4.</text>
</comment>
<dbReference type="EC" id="2.7.6.3" evidence="3"/>
<dbReference type="PANTHER" id="PTHR43071:SF1">
    <property type="entry name" value="2-AMINO-4-HYDROXY-6-HYDROXYMETHYLDIHYDROPTERIDINE PYROPHOSPHOKINASE"/>
    <property type="match status" value="1"/>
</dbReference>
<evidence type="ECO:0000256" key="4">
    <source>
        <dbReference type="ARBA" id="ARBA00022679"/>
    </source>
</evidence>
<protein>
    <recommendedName>
        <fullName evidence="3">2-amino-4-hydroxy-6-hydroxymethyldihydropteridine diphosphokinase</fullName>
        <ecNumber evidence="3">2.7.6.3</ecNumber>
    </recommendedName>
</protein>
<keyword evidence="7" id="KW-0067">ATP-binding</keyword>
<dbReference type="GO" id="GO:0046654">
    <property type="term" value="P:tetrahydrofolate biosynthetic process"/>
    <property type="evidence" value="ECO:0007669"/>
    <property type="project" value="UniProtKB-UniPathway"/>
</dbReference>
<dbReference type="InterPro" id="IPR000550">
    <property type="entry name" value="Hppk"/>
</dbReference>
<evidence type="ECO:0000256" key="3">
    <source>
        <dbReference type="ARBA" id="ARBA00013253"/>
    </source>
</evidence>
<dbReference type="STRING" id="419479.SAMN04488563_1568"/>
<dbReference type="Proteomes" id="UP000182977">
    <property type="component" value="Chromosome I"/>
</dbReference>
<name>A0A1H2IAU9_9ACTN</name>
<dbReference type="AlphaFoldDB" id="A0A1H2IAU9"/>
<dbReference type="Gene3D" id="3.30.70.560">
    <property type="entry name" value="7,8-Dihydro-6-hydroxymethylpterin-pyrophosphokinase HPPK"/>
    <property type="match status" value="1"/>
</dbReference>
<feature type="domain" description="7,8-dihydro-6-hydroxymethylpterin-pyrophosphokinase" evidence="9">
    <location>
        <begin position="27"/>
        <end position="155"/>
    </location>
</feature>